<reference evidence="1 2" key="1">
    <citation type="submission" date="2020-08" db="EMBL/GenBank/DDBJ databases">
        <title>Genomic Encyclopedia of Type Strains, Phase IV (KMG-IV): sequencing the most valuable type-strain genomes for metagenomic binning, comparative biology and taxonomic classification.</title>
        <authorList>
            <person name="Goeker M."/>
        </authorList>
    </citation>
    <scope>NUCLEOTIDE SEQUENCE [LARGE SCALE GENOMIC DNA]</scope>
    <source>
        <strain evidence="1 2">DSM 100211</strain>
    </source>
</reference>
<dbReference type="Proteomes" id="UP000574761">
    <property type="component" value="Unassembled WGS sequence"/>
</dbReference>
<accession>A0A7W6DH74</accession>
<protein>
    <submittedName>
        <fullName evidence="1">Uncharacterized protein</fullName>
    </submittedName>
</protein>
<dbReference type="AlphaFoldDB" id="A0A7W6DH74"/>
<name>A0A7W6DH74_9HYPH</name>
<sequence length="240" mass="26206">MSDFLEYSFRITGPTTETLSMARLATYMSELARLMGCMDSVHLGRIDDGSVVIVAAAPQSEVPIISPRIRSAATGEPSAEANVPWRRINEYLAEDGWGGEMRLPRSAEVIPFPGKSKSALAIRAMSQPTSVQGRLVRLEGAGEMVRIGLEIDGDLTARISIDAHSAQRLASFFHHYVRLSGEGRWKRDSNGKWTLDNLVASSFEVLNEDELKDVLLRLGEAIPPGTGKGIIKAINELRSA</sequence>
<proteinExistence type="predicted"/>
<evidence type="ECO:0000313" key="1">
    <source>
        <dbReference type="EMBL" id="MBB3978959.1"/>
    </source>
</evidence>
<organism evidence="1 2">
    <name type="scientific">Mycoplana azooxidifex</name>
    <dbReference type="NCBI Taxonomy" id="1636188"/>
    <lineage>
        <taxon>Bacteria</taxon>
        <taxon>Pseudomonadati</taxon>
        <taxon>Pseudomonadota</taxon>
        <taxon>Alphaproteobacteria</taxon>
        <taxon>Hyphomicrobiales</taxon>
        <taxon>Rhizobiaceae</taxon>
        <taxon>Mycoplana</taxon>
    </lineage>
</organism>
<dbReference type="RefSeq" id="WP_183807218.1">
    <property type="nucleotide sequence ID" value="NZ_JACIEE010000009.1"/>
</dbReference>
<comment type="caution">
    <text evidence="1">The sequence shown here is derived from an EMBL/GenBank/DDBJ whole genome shotgun (WGS) entry which is preliminary data.</text>
</comment>
<gene>
    <name evidence="1" type="ORF">GGQ64_004195</name>
</gene>
<dbReference type="EMBL" id="JACIEE010000009">
    <property type="protein sequence ID" value="MBB3978959.1"/>
    <property type="molecule type" value="Genomic_DNA"/>
</dbReference>
<evidence type="ECO:0000313" key="2">
    <source>
        <dbReference type="Proteomes" id="UP000574761"/>
    </source>
</evidence>
<keyword evidence="2" id="KW-1185">Reference proteome</keyword>